<dbReference type="EMBL" id="MEIU01000054">
    <property type="protein sequence ID" value="PIT60330.1"/>
    <property type="molecule type" value="Genomic_DNA"/>
</dbReference>
<evidence type="ECO:0000313" key="2">
    <source>
        <dbReference type="Proteomes" id="UP000230463"/>
    </source>
</evidence>
<gene>
    <name evidence="1" type="ORF">BHC57_04230</name>
</gene>
<protein>
    <submittedName>
        <fullName evidence="1">Uncharacterized protein</fullName>
    </submittedName>
</protein>
<dbReference type="AlphaFoldDB" id="A0A855FMJ0"/>
<reference evidence="1 2" key="1">
    <citation type="journal article" date="2017" name="MBio">
        <title>Type VI secretion-mediated competition in the bee gut microbiome.</title>
        <authorList>
            <person name="Steele M.I."/>
            <person name="Kwong W.K."/>
            <person name="Powell J.E."/>
            <person name="Whiteley M."/>
            <person name="Moran N.A."/>
        </authorList>
    </citation>
    <scope>NUCLEOTIDE SEQUENCE [LARGE SCALE GENOMIC DNA]</scope>
    <source>
        <strain evidence="1 2">HK3</strain>
    </source>
</reference>
<evidence type="ECO:0000313" key="1">
    <source>
        <dbReference type="EMBL" id="PIT60330.1"/>
    </source>
</evidence>
<comment type="caution">
    <text evidence="1">The sequence shown here is derived from an EMBL/GenBank/DDBJ whole genome shotgun (WGS) entry which is preliminary data.</text>
</comment>
<organism evidence="1 2">
    <name type="scientific">Snodgrassella alvi</name>
    <dbReference type="NCBI Taxonomy" id="1196083"/>
    <lineage>
        <taxon>Bacteria</taxon>
        <taxon>Pseudomonadati</taxon>
        <taxon>Pseudomonadota</taxon>
        <taxon>Betaproteobacteria</taxon>
        <taxon>Neisseriales</taxon>
        <taxon>Neisseriaceae</taxon>
        <taxon>Snodgrassella</taxon>
    </lineage>
</organism>
<dbReference type="Proteomes" id="UP000230463">
    <property type="component" value="Unassembled WGS sequence"/>
</dbReference>
<sequence length="92" mass="10756">MKWGVGQEQTSLTYTTNSLLPIRPIWPAYQQNCKRRGHLLYLQQRRSASRTGSEWQNTRSVWQEAGQRLGYQPFMAGQSERLVTIKQKKKGM</sequence>
<accession>A0A855FMJ0</accession>
<name>A0A855FMJ0_9NEIS</name>
<proteinExistence type="predicted"/>